<keyword evidence="3" id="KW-1185">Reference proteome</keyword>
<reference evidence="2" key="1">
    <citation type="submission" date="2021-01" db="EMBL/GenBank/DDBJ databases">
        <title>Whole genome shotgun sequence of Virgisporangium aurantiacum NBRC 16421.</title>
        <authorList>
            <person name="Komaki H."/>
            <person name="Tamura T."/>
        </authorList>
    </citation>
    <scope>NUCLEOTIDE SEQUENCE</scope>
    <source>
        <strain evidence="2">NBRC 16421</strain>
    </source>
</reference>
<organism evidence="2 3">
    <name type="scientific">Virgisporangium aurantiacum</name>
    <dbReference type="NCBI Taxonomy" id="175570"/>
    <lineage>
        <taxon>Bacteria</taxon>
        <taxon>Bacillati</taxon>
        <taxon>Actinomycetota</taxon>
        <taxon>Actinomycetes</taxon>
        <taxon>Micromonosporales</taxon>
        <taxon>Micromonosporaceae</taxon>
        <taxon>Virgisporangium</taxon>
    </lineage>
</organism>
<gene>
    <name evidence="2" type="ORF">Vau01_048440</name>
</gene>
<evidence type="ECO:0000313" key="3">
    <source>
        <dbReference type="Proteomes" id="UP000612585"/>
    </source>
</evidence>
<comment type="caution">
    <text evidence="2">The sequence shown here is derived from an EMBL/GenBank/DDBJ whole genome shotgun (WGS) entry which is preliminary data.</text>
</comment>
<dbReference type="AlphaFoldDB" id="A0A8J4E128"/>
<accession>A0A8J4E128</accession>
<dbReference type="InterPro" id="IPR025136">
    <property type="entry name" value="MAP3K_TRAF-bd"/>
</dbReference>
<evidence type="ECO:0000313" key="2">
    <source>
        <dbReference type="EMBL" id="GIJ57328.1"/>
    </source>
</evidence>
<evidence type="ECO:0000259" key="1">
    <source>
        <dbReference type="Pfam" id="PF13281"/>
    </source>
</evidence>
<feature type="domain" description="MAP3K TRAFs-binding" evidence="1">
    <location>
        <begin position="84"/>
        <end position="457"/>
    </location>
</feature>
<dbReference type="Pfam" id="PF13281">
    <property type="entry name" value="MAP3K_TRAF_bd"/>
    <property type="match status" value="1"/>
</dbReference>
<dbReference type="EMBL" id="BOPG01000030">
    <property type="protein sequence ID" value="GIJ57328.1"/>
    <property type="molecule type" value="Genomic_DNA"/>
</dbReference>
<sequence>MSDRPLCFVLMPFGTKPDPAGKAKVDFDAIYEEALAPGIIAAGMVPLRADEERLGGVIHRAMFERLLLCDFAVADLTTANPNVLYELGIRHAARPHTTLTVYASRKPLPFDVAPLRTQPYDLTARNILTPEAAAALRDGVRDKLRELRRIAHTGDVTDSPLFQLIADWRPEQLPAAAAPTFAEQVRAGEAVKARLQDLRQTVVATGASDEARAALAAVHAELRGGYVTDLGVHTEVMLAYRAMDDWTGMIDTYHELPAHLRRQVLVRQLVAFAYNRRAENAEDPADPRRGSDRQAALRLLHEMEAEQGPTSETCGLRGRIHKAVWLEAVAAGDEIRAEGLLTRALDAYLRGFEIDWRDYYPGINALTLLDARGTDEALAAMEELMPVVRFALTRSAATEVSAGYWVPATRLELAVLGGDPAEARAALGAVLASGPEQWQRTTTAANLRIIRDARARRGVDVTDLNSIIRHLET</sequence>
<protein>
    <recommendedName>
        <fullName evidence="1">MAP3K TRAFs-binding domain-containing protein</fullName>
    </recommendedName>
</protein>
<dbReference type="Proteomes" id="UP000612585">
    <property type="component" value="Unassembled WGS sequence"/>
</dbReference>
<name>A0A8J4E128_9ACTN</name>
<proteinExistence type="predicted"/>